<evidence type="ECO:0000313" key="1">
    <source>
        <dbReference type="EMBL" id="GAC24411.1"/>
    </source>
</evidence>
<organism evidence="1 2">
    <name type="scientific">Paraglaciecola mesophila KMM 241</name>
    <dbReference type="NCBI Taxonomy" id="1128912"/>
    <lineage>
        <taxon>Bacteria</taxon>
        <taxon>Pseudomonadati</taxon>
        <taxon>Pseudomonadota</taxon>
        <taxon>Gammaproteobacteria</taxon>
        <taxon>Alteromonadales</taxon>
        <taxon>Alteromonadaceae</taxon>
        <taxon>Paraglaciecola</taxon>
    </lineage>
</organism>
<protein>
    <submittedName>
        <fullName evidence="1">Uncharacterized protein</fullName>
    </submittedName>
</protein>
<dbReference type="AlphaFoldDB" id="K6YK99"/>
<proteinExistence type="predicted"/>
<gene>
    <name evidence="1" type="ORF">GMES_2115</name>
</gene>
<dbReference type="EMBL" id="BAEP01000043">
    <property type="protein sequence ID" value="GAC24411.1"/>
    <property type="molecule type" value="Genomic_DNA"/>
</dbReference>
<comment type="caution">
    <text evidence="1">The sequence shown here is derived from an EMBL/GenBank/DDBJ whole genome shotgun (WGS) entry which is preliminary data.</text>
</comment>
<evidence type="ECO:0000313" key="2">
    <source>
        <dbReference type="Proteomes" id="UP000006263"/>
    </source>
</evidence>
<reference evidence="1 2" key="1">
    <citation type="journal article" date="2017" name="Antonie Van Leeuwenhoek">
        <title>Rhizobium rhizosphaerae sp. nov., a novel species isolated from rice rhizosphere.</title>
        <authorList>
            <person name="Zhao J.J."/>
            <person name="Zhang J."/>
            <person name="Zhang R.J."/>
            <person name="Zhang C.W."/>
            <person name="Yin H.Q."/>
            <person name="Zhang X.X."/>
        </authorList>
    </citation>
    <scope>NUCLEOTIDE SEQUENCE [LARGE SCALE GENOMIC DNA]</scope>
    <source>
        <strain evidence="1 2">KMM 241</strain>
    </source>
</reference>
<name>K6YK99_9ALTE</name>
<accession>K6YK99</accession>
<sequence length="40" mass="4681">MVFGKKDPKVSVESLILNHQTLNKHQYNFCCHHVKDTMPL</sequence>
<dbReference type="Proteomes" id="UP000006263">
    <property type="component" value="Unassembled WGS sequence"/>
</dbReference>